<comment type="caution">
    <text evidence="1">The sequence shown here is derived from an EMBL/GenBank/DDBJ whole genome shotgun (WGS) entry which is preliminary data.</text>
</comment>
<keyword evidence="2" id="KW-1185">Reference proteome</keyword>
<reference evidence="1" key="1">
    <citation type="journal article" date="2023" name="GigaByte">
        <title>Genome assembly of the bearded iris, Iris pallida Lam.</title>
        <authorList>
            <person name="Bruccoleri R.E."/>
            <person name="Oakeley E.J."/>
            <person name="Faust A.M.E."/>
            <person name="Altorfer M."/>
            <person name="Dessus-Babus S."/>
            <person name="Burckhardt D."/>
            <person name="Oertli M."/>
            <person name="Naumann U."/>
            <person name="Petersen F."/>
            <person name="Wong J."/>
        </authorList>
    </citation>
    <scope>NUCLEOTIDE SEQUENCE</scope>
    <source>
        <strain evidence="1">GSM-AAB239-AS_SAM_17_03QT</strain>
    </source>
</reference>
<reference evidence="1" key="2">
    <citation type="submission" date="2023-04" db="EMBL/GenBank/DDBJ databases">
        <authorList>
            <person name="Bruccoleri R.E."/>
            <person name="Oakeley E.J."/>
            <person name="Faust A.-M."/>
            <person name="Dessus-Babus S."/>
            <person name="Altorfer M."/>
            <person name="Burckhardt D."/>
            <person name="Oertli M."/>
            <person name="Naumann U."/>
            <person name="Petersen F."/>
            <person name="Wong J."/>
        </authorList>
    </citation>
    <scope>NUCLEOTIDE SEQUENCE</scope>
    <source>
        <strain evidence="1">GSM-AAB239-AS_SAM_17_03QT</strain>
        <tissue evidence="1">Leaf</tissue>
    </source>
</reference>
<gene>
    <name evidence="1" type="ORF">M6B38_237960</name>
</gene>
<evidence type="ECO:0000313" key="2">
    <source>
        <dbReference type="Proteomes" id="UP001140949"/>
    </source>
</evidence>
<dbReference type="AlphaFoldDB" id="A0AAX6DMF8"/>
<dbReference type="Proteomes" id="UP001140949">
    <property type="component" value="Unassembled WGS sequence"/>
</dbReference>
<organism evidence="1 2">
    <name type="scientific">Iris pallida</name>
    <name type="common">Sweet iris</name>
    <dbReference type="NCBI Taxonomy" id="29817"/>
    <lineage>
        <taxon>Eukaryota</taxon>
        <taxon>Viridiplantae</taxon>
        <taxon>Streptophyta</taxon>
        <taxon>Embryophyta</taxon>
        <taxon>Tracheophyta</taxon>
        <taxon>Spermatophyta</taxon>
        <taxon>Magnoliopsida</taxon>
        <taxon>Liliopsida</taxon>
        <taxon>Asparagales</taxon>
        <taxon>Iridaceae</taxon>
        <taxon>Iridoideae</taxon>
        <taxon>Irideae</taxon>
        <taxon>Iris</taxon>
    </lineage>
</organism>
<accession>A0AAX6DMF8</accession>
<sequence length="170" mass="17935">MLRHSKLQPRARLLVVRVGLAARRDRHGGSHRLWVHQSRGGLQKGSNHGCSGVASNGGSPWGFSARTHGAAVLPSEDGGTGAVLDGPRRGMGQGFFFSSRFLVWRSAGRMVVCAGGGNWGCTRDVGGGVDGVVMAGGCRDVFPAEVVGSGVWVWRSSRRGASLAEETLRR</sequence>
<protein>
    <submittedName>
        <fullName evidence="1">Uncharacterized protein</fullName>
    </submittedName>
</protein>
<evidence type="ECO:0000313" key="1">
    <source>
        <dbReference type="EMBL" id="KAJ6792899.1"/>
    </source>
</evidence>
<dbReference type="EMBL" id="JANAVB010043417">
    <property type="protein sequence ID" value="KAJ6792899.1"/>
    <property type="molecule type" value="Genomic_DNA"/>
</dbReference>
<proteinExistence type="predicted"/>
<name>A0AAX6DMF8_IRIPA</name>